<dbReference type="Proteomes" id="UP000198211">
    <property type="component" value="Unassembled WGS sequence"/>
</dbReference>
<dbReference type="EMBL" id="NBNE01000474">
    <property type="protein sequence ID" value="OWZ19200.1"/>
    <property type="molecule type" value="Genomic_DNA"/>
</dbReference>
<name>A0A225WQL6_9STRA</name>
<gene>
    <name evidence="1" type="ORF">PHMEG_0006587</name>
</gene>
<dbReference type="OrthoDB" id="127502at2759"/>
<dbReference type="STRING" id="4795.A0A225WQL6"/>
<dbReference type="AlphaFoldDB" id="A0A225WQL6"/>
<reference evidence="2" key="1">
    <citation type="submission" date="2017-03" db="EMBL/GenBank/DDBJ databases">
        <title>Phytopthora megakarya and P. palmivora, two closely related causual agents of cacao black pod achieved similar genome size and gene model numbers by different mechanisms.</title>
        <authorList>
            <person name="Ali S."/>
            <person name="Shao J."/>
            <person name="Larry D.J."/>
            <person name="Kronmiller B."/>
            <person name="Shen D."/>
            <person name="Strem M.D."/>
            <person name="Melnick R.L."/>
            <person name="Guiltinan M.J."/>
            <person name="Tyler B.M."/>
            <person name="Meinhardt L.W."/>
            <person name="Bailey B.A."/>
        </authorList>
    </citation>
    <scope>NUCLEOTIDE SEQUENCE [LARGE SCALE GENOMIC DNA]</scope>
    <source>
        <strain evidence="2">zdho120</strain>
    </source>
</reference>
<sequence>MARIQTSRRKKPVAPAAAAHDIDLDHFWRQLRTAGWKLKRSSGFQTVGAIRVLTMRIAVVDYAFDTGLLKGDEEDVQVHYSGGGDLQQETAINSSDDRLQKIDDDARPSQIDASVHLSQHTIDRMFGPPSEDEIELLQTQ</sequence>
<organism evidence="1 2">
    <name type="scientific">Phytophthora megakarya</name>
    <dbReference type="NCBI Taxonomy" id="4795"/>
    <lineage>
        <taxon>Eukaryota</taxon>
        <taxon>Sar</taxon>
        <taxon>Stramenopiles</taxon>
        <taxon>Oomycota</taxon>
        <taxon>Peronosporomycetes</taxon>
        <taxon>Peronosporales</taxon>
        <taxon>Peronosporaceae</taxon>
        <taxon>Phytophthora</taxon>
    </lineage>
</organism>
<protein>
    <submittedName>
        <fullName evidence="1">Uncharacterized protein</fullName>
    </submittedName>
</protein>
<proteinExistence type="predicted"/>
<accession>A0A225WQL6</accession>
<comment type="caution">
    <text evidence="1">The sequence shown here is derived from an EMBL/GenBank/DDBJ whole genome shotgun (WGS) entry which is preliminary data.</text>
</comment>
<evidence type="ECO:0000313" key="2">
    <source>
        <dbReference type="Proteomes" id="UP000198211"/>
    </source>
</evidence>
<keyword evidence="2" id="KW-1185">Reference proteome</keyword>
<evidence type="ECO:0000313" key="1">
    <source>
        <dbReference type="EMBL" id="OWZ19200.1"/>
    </source>
</evidence>